<evidence type="ECO:0000313" key="5">
    <source>
        <dbReference type="Proteomes" id="UP000295142"/>
    </source>
</evidence>
<keyword evidence="5" id="KW-1185">Reference proteome</keyword>
<dbReference type="EMBL" id="SLWW01000010">
    <property type="protein sequence ID" value="TCO70250.1"/>
    <property type="molecule type" value="Genomic_DNA"/>
</dbReference>
<evidence type="ECO:0000259" key="3">
    <source>
        <dbReference type="Pfam" id="PF00816"/>
    </source>
</evidence>
<keyword evidence="4" id="KW-0238">DNA-binding</keyword>
<dbReference type="OrthoDB" id="5297879at2"/>
<evidence type="ECO:0000256" key="2">
    <source>
        <dbReference type="SAM" id="MobiDB-lite"/>
    </source>
</evidence>
<sequence>MKELEQMSPAELDELIRSAEKAKADAEKRRKAEAKEKVQKILDEYGYRIGDLYPRAAGKSAPAGGTSDARYANPDDPSETWGGLGRYPKWLAERVPGIGEMSPAEKRAALERFRVE</sequence>
<dbReference type="GO" id="GO:0003677">
    <property type="term" value="F:DNA binding"/>
    <property type="evidence" value="ECO:0007669"/>
    <property type="project" value="UniProtKB-KW"/>
</dbReference>
<gene>
    <name evidence="4" type="ORF">EV655_11014</name>
</gene>
<dbReference type="AlphaFoldDB" id="A0A4V2SA44"/>
<evidence type="ECO:0000256" key="1">
    <source>
        <dbReference type="SAM" id="Coils"/>
    </source>
</evidence>
<dbReference type="SUPFAM" id="SSF81273">
    <property type="entry name" value="H-NS histone-like proteins"/>
    <property type="match status" value="1"/>
</dbReference>
<comment type="caution">
    <text evidence="4">The sequence shown here is derived from an EMBL/GenBank/DDBJ whole genome shotgun (WGS) entry which is preliminary data.</text>
</comment>
<proteinExistence type="predicted"/>
<organism evidence="4 5">
    <name type="scientific">Rhodovulum euryhalinum</name>
    <dbReference type="NCBI Taxonomy" id="35805"/>
    <lineage>
        <taxon>Bacteria</taxon>
        <taxon>Pseudomonadati</taxon>
        <taxon>Pseudomonadota</taxon>
        <taxon>Alphaproteobacteria</taxon>
        <taxon>Rhodobacterales</taxon>
        <taxon>Paracoccaceae</taxon>
        <taxon>Rhodovulum</taxon>
    </lineage>
</organism>
<keyword evidence="1" id="KW-0175">Coiled coil</keyword>
<feature type="domain" description="DNA-binding protein H-NS-like C-terminal" evidence="3">
    <location>
        <begin position="69"/>
        <end position="95"/>
    </location>
</feature>
<protein>
    <submittedName>
        <fullName evidence="4">DNA-binding protein H-NS</fullName>
    </submittedName>
</protein>
<feature type="region of interest" description="Disordered" evidence="2">
    <location>
        <begin position="55"/>
        <end position="85"/>
    </location>
</feature>
<dbReference type="RefSeq" id="WP_132545429.1">
    <property type="nucleotide sequence ID" value="NZ_SLWW01000010.1"/>
</dbReference>
<dbReference type="Gene3D" id="4.10.430.10">
    <property type="entry name" value="Histone-like protein H-NS, C-terminal domain"/>
    <property type="match status" value="1"/>
</dbReference>
<reference evidence="4 5" key="1">
    <citation type="submission" date="2019-03" db="EMBL/GenBank/DDBJ databases">
        <title>Genomic Encyclopedia of Type Strains, Phase IV (KMG-IV): sequencing the most valuable type-strain genomes for metagenomic binning, comparative biology and taxonomic classification.</title>
        <authorList>
            <person name="Goeker M."/>
        </authorList>
    </citation>
    <scope>NUCLEOTIDE SEQUENCE [LARGE SCALE GENOMIC DNA]</scope>
    <source>
        <strain evidence="4 5">DSM 4868</strain>
    </source>
</reference>
<evidence type="ECO:0000313" key="4">
    <source>
        <dbReference type="EMBL" id="TCO70250.1"/>
    </source>
</evidence>
<name>A0A4V2SA44_9RHOB</name>
<dbReference type="InterPro" id="IPR027444">
    <property type="entry name" value="H-NS_C_dom"/>
</dbReference>
<feature type="coiled-coil region" evidence="1">
    <location>
        <begin position="12"/>
        <end position="44"/>
    </location>
</feature>
<accession>A0A4V2SA44</accession>
<dbReference type="Pfam" id="PF00816">
    <property type="entry name" value="Histone_HNS"/>
    <property type="match status" value="1"/>
</dbReference>
<dbReference type="Proteomes" id="UP000295142">
    <property type="component" value="Unassembled WGS sequence"/>
</dbReference>
<dbReference type="InterPro" id="IPR037150">
    <property type="entry name" value="H-NS_C_dom_sf"/>
</dbReference>